<dbReference type="AlphaFoldDB" id="A0A0R3QGN9"/>
<evidence type="ECO:0000313" key="3">
    <source>
        <dbReference type="WBParaSite" id="BTMF_0000554101-mRNA-1"/>
    </source>
</evidence>
<organism evidence="3">
    <name type="scientific">Brugia timori</name>
    <dbReference type="NCBI Taxonomy" id="42155"/>
    <lineage>
        <taxon>Eukaryota</taxon>
        <taxon>Metazoa</taxon>
        <taxon>Ecdysozoa</taxon>
        <taxon>Nematoda</taxon>
        <taxon>Chromadorea</taxon>
        <taxon>Rhabditida</taxon>
        <taxon>Spirurina</taxon>
        <taxon>Spiruromorpha</taxon>
        <taxon>Filarioidea</taxon>
        <taxon>Onchocercidae</taxon>
        <taxon>Brugia</taxon>
    </lineage>
</organism>
<accession>A0A0R3QGN9</accession>
<reference evidence="3" key="1">
    <citation type="submission" date="2017-02" db="UniProtKB">
        <authorList>
            <consortium name="WormBaseParasite"/>
        </authorList>
    </citation>
    <scope>IDENTIFICATION</scope>
</reference>
<gene>
    <name evidence="1" type="ORF">BTMF_LOCUS4819</name>
</gene>
<protein>
    <submittedName>
        <fullName evidence="3">AAA_13 domain-containing protein</fullName>
    </submittedName>
</protein>
<reference evidence="1 2" key="2">
    <citation type="submission" date="2018-11" db="EMBL/GenBank/DDBJ databases">
        <authorList>
            <consortium name="Pathogen Informatics"/>
        </authorList>
    </citation>
    <scope>NUCLEOTIDE SEQUENCE [LARGE SCALE GENOMIC DNA]</scope>
</reference>
<keyword evidence="2" id="KW-1185">Reference proteome</keyword>
<proteinExistence type="predicted"/>
<dbReference type="EMBL" id="UZAG01004925">
    <property type="protein sequence ID" value="VDO17330.1"/>
    <property type="molecule type" value="Genomic_DNA"/>
</dbReference>
<sequence length="101" mass="11862">MSPIYTVQYQSKYWDIRNTTVSNNGDCFFCGGKFKKNEDLSEMEFGLLRSEIMKYLSNDMQMFSSATDQEISDLRDHIKRKIKPVEVCHVMFQIIEDSRSS</sequence>
<name>A0A0R3QGN9_9BILA</name>
<dbReference type="WBParaSite" id="BTMF_0000554101-mRNA-1">
    <property type="protein sequence ID" value="BTMF_0000554101-mRNA-1"/>
    <property type="gene ID" value="BTMF_0000554101"/>
</dbReference>
<evidence type="ECO:0000313" key="1">
    <source>
        <dbReference type="EMBL" id="VDO17330.1"/>
    </source>
</evidence>
<dbReference type="Proteomes" id="UP000280834">
    <property type="component" value="Unassembled WGS sequence"/>
</dbReference>
<evidence type="ECO:0000313" key="2">
    <source>
        <dbReference type="Proteomes" id="UP000280834"/>
    </source>
</evidence>
<dbReference type="STRING" id="42155.A0A0R3QGN9"/>